<protein>
    <submittedName>
        <fullName evidence="4">Baculoviral IAP repeat-containing protein</fullName>
    </submittedName>
</protein>
<feature type="compositionally biased region" description="Basic and acidic residues" evidence="2">
    <location>
        <begin position="1379"/>
        <end position="1397"/>
    </location>
</feature>
<proteinExistence type="predicted"/>
<evidence type="ECO:0000259" key="3">
    <source>
        <dbReference type="PROSITE" id="PS50089"/>
    </source>
</evidence>
<dbReference type="Pfam" id="PF13920">
    <property type="entry name" value="zf-C3HC4_3"/>
    <property type="match status" value="1"/>
</dbReference>
<evidence type="ECO:0000256" key="2">
    <source>
        <dbReference type="SAM" id="MobiDB-lite"/>
    </source>
</evidence>
<dbReference type="Gene3D" id="1.10.1170.10">
    <property type="entry name" value="Inhibitor Of Apoptosis Protein (2mihbC-IAP-1), Chain A"/>
    <property type="match status" value="6"/>
</dbReference>
<dbReference type="GO" id="GO:0008270">
    <property type="term" value="F:zinc ion binding"/>
    <property type="evidence" value="ECO:0007669"/>
    <property type="project" value="UniProtKB-KW"/>
</dbReference>
<dbReference type="InterPro" id="IPR050784">
    <property type="entry name" value="IAP"/>
</dbReference>
<reference evidence="4" key="1">
    <citation type="submission" date="2022-10" db="EMBL/GenBank/DDBJ databases">
        <title>Genome sequences of endogenous nimaviruses in decapod crustaceans.</title>
        <authorList>
            <person name="Kawato S."/>
            <person name="Nozaki R."/>
            <person name="Kondo H."/>
            <person name="Hirono I."/>
        </authorList>
    </citation>
    <scope>NUCLEOTIDE SEQUENCE</scope>
    <source>
        <strain evidence="4">Mikawa2016</strain>
    </source>
</reference>
<dbReference type="SUPFAM" id="SSF57850">
    <property type="entry name" value="RING/U-box"/>
    <property type="match status" value="1"/>
</dbReference>
<dbReference type="PANTHER" id="PTHR10044">
    <property type="entry name" value="INHIBITOR OF APOPTOSIS"/>
    <property type="match status" value="1"/>
</dbReference>
<dbReference type="GO" id="GO:0051726">
    <property type="term" value="P:regulation of cell cycle"/>
    <property type="evidence" value="ECO:0007669"/>
    <property type="project" value="TreeGrafter"/>
</dbReference>
<organism evidence="4">
    <name type="scientific">Penaeus monodon majanivirus B</name>
    <dbReference type="NCBI Taxonomy" id="2984272"/>
    <lineage>
        <taxon>Viruses</taxon>
        <taxon>Viruses incertae sedis</taxon>
        <taxon>Naldaviricetes</taxon>
        <taxon>Nimaviridae</taxon>
    </lineage>
</organism>
<name>A0A9C7CCK9_9VIRU</name>
<dbReference type="SUPFAM" id="SSF57924">
    <property type="entry name" value="Inhibitor of apoptosis (IAP) repeat"/>
    <property type="match status" value="6"/>
</dbReference>
<evidence type="ECO:0000313" key="4">
    <source>
        <dbReference type="EMBL" id="BDT61972.1"/>
    </source>
</evidence>
<dbReference type="Gene3D" id="3.30.40.10">
    <property type="entry name" value="Zinc/RING finger domain, C3HC4 (zinc finger)"/>
    <property type="match status" value="2"/>
</dbReference>
<feature type="compositionally biased region" description="Low complexity" evidence="2">
    <location>
        <begin position="586"/>
        <end position="615"/>
    </location>
</feature>
<keyword evidence="1" id="KW-0863">Zinc-finger</keyword>
<dbReference type="SMART" id="SM00184">
    <property type="entry name" value="RING"/>
    <property type="match status" value="2"/>
</dbReference>
<sequence length="1464" mass="168136">MSDPRNMPGSMENIVGTNYNYIRMCEETNRANTFGDHDQYVLHPKVMAKAGFYELNKRLICFRCSLKIDIGDIGETDDIVEVHQKKSPDCIFARNLPSLPRSRLAVASDLRYEMKRLETFIDWPLGEEIEARDLAAAGFYYSRKKCECICFCCRTRMSFRQGAQYLHCDHHTSMSQYVIEKHLREVDCDFAQGKITGNVPICIDKIMNKIIGYQETNNEKNICDSKEGRICGASGEEPGDLHESGNHGSSRTSAENRLTDMGIERYSGPMHEKYAISKDRKYTYGEWPLRDTSLAKKLIDAGFFYTGCSDHVYCFHCGVGIRNWEKDDDPWTQHAMWNPECHFVRISKGQPFIDAVRYYDKAKKVKNMLYGKPSYTRSYSATDEDWNAVMGLDITKDLLISLYPVAAIRDCLREQILVHKVPFGTKHECLYAVREKIISYGNMDINLAKKISHMNKEYIENYHAVYSVIYFLLDFKRIFIMNRDVDRDKSINLFKPDHSLLLFKQPNYNPVATPIYQYQLSFTIPHPSSRGDFRFQSEYRLALEHLNRGLVVHMLRLFFREMDNIPLFYTWDQMIRLSKIRISNRISNNNNNNNSNSSINSNSSSSSSNSSSSSSNDDEDSDNIFSVFRKHHLTSQNHPEDDSSDVPNNVIGDRYLCKICMNSCVKMVTFPCRHMSCCNTCIVTQTSMSGHDAVMSQHIPLFIDNQQYYVDLTGMDSEYNRRMTFGHRLSSYTINPKILAKAGFIRYKLSSKQYIVCVYCYSYIDIDTIMPWDDIVKIHKDKNPHCSFARSLPPLPRSKIFENNFDPTTGLPTDLRYEIKRLETFIDWPNKIVQARDLSTAGFFYARDTNCCICFCCHKYINFFYDKSIVIRDIHLEKSPDCKFAQGKPVGNIPIAMGNILNKIINQKRAAAAAAAAAATTTTTTTATKITSTSITVAAAAAVTTTVNLENAIKTRYKYTGPLHNYYITTHKRLESFFNWPLYNCQKPESLVEAGFYYIGISDHVRCFHCGACLRNWEEDDDPWELHAKWYPECDYVHLKKGKKFIDKVKLEESRIPFKRHSSSTSQNLYSCDYNNQTETCGGGVTEQDWNVLLGLDYTKNLLLLQGFPFVAVRDALCERILQTGSPFSREADCISAVRKKIESYEHNDKGSNTGLLRAECIVNYRTVYAVMRFIQMVIEERYDCPYPTVCTENSVYLFKQSVFNNGGDANIPMYRHEISFNLPYPDYAYIGYHIESEYRMTLDKLNVYETASRISSFLEEQQSASLTLIWEYLISQNTKKNANVSASNTDRDTTNALDLVVVGEEEEEEEENINTINELENFDQSAIGITITPIPTITPPVPTVHMNGRDLIFHTHLYLISTDSSRRVLPYQDSNNIARREPELQHTHHRDEDTESKVSPSIGRGDGPNVDERRLCKICMAAEVDVVILPCDHMVCCTNCLLTQSRCPICRGMIEHVIKPILL</sequence>
<keyword evidence="1" id="KW-0479">Metal-binding</keyword>
<dbReference type="Pfam" id="PF00653">
    <property type="entry name" value="BIR"/>
    <property type="match status" value="6"/>
</dbReference>
<feature type="compositionally biased region" description="Polar residues" evidence="2">
    <location>
        <begin position="246"/>
        <end position="255"/>
    </location>
</feature>
<dbReference type="InterPro" id="IPR001370">
    <property type="entry name" value="BIR_rpt"/>
</dbReference>
<dbReference type="PANTHER" id="PTHR10044:SF139">
    <property type="entry name" value="DEATH-ASSOCIATED INHIBITOR OF APOPTOSIS 2"/>
    <property type="match status" value="1"/>
</dbReference>
<evidence type="ECO:0000256" key="1">
    <source>
        <dbReference type="PROSITE-ProRule" id="PRU00175"/>
    </source>
</evidence>
<dbReference type="EMBL" id="LC738871">
    <property type="protein sequence ID" value="BDT61972.1"/>
    <property type="molecule type" value="Genomic_DNA"/>
</dbReference>
<feature type="region of interest" description="Disordered" evidence="2">
    <location>
        <begin position="1377"/>
        <end position="1407"/>
    </location>
</feature>
<feature type="region of interest" description="Disordered" evidence="2">
    <location>
        <begin position="586"/>
        <end position="620"/>
    </location>
</feature>
<dbReference type="PROSITE" id="PS50143">
    <property type="entry name" value="BIR_REPEAT_2"/>
    <property type="match status" value="6"/>
</dbReference>
<dbReference type="InterPro" id="IPR001841">
    <property type="entry name" value="Znf_RING"/>
</dbReference>
<dbReference type="SMART" id="SM00238">
    <property type="entry name" value="BIR"/>
    <property type="match status" value="6"/>
</dbReference>
<keyword evidence="1" id="KW-0862">Zinc</keyword>
<dbReference type="PROSITE" id="PS50089">
    <property type="entry name" value="ZF_RING_2"/>
    <property type="match status" value="1"/>
</dbReference>
<feature type="domain" description="RING-type" evidence="3">
    <location>
        <begin position="1417"/>
        <end position="1452"/>
    </location>
</feature>
<dbReference type="InterPro" id="IPR013083">
    <property type="entry name" value="Znf_RING/FYVE/PHD"/>
</dbReference>
<feature type="region of interest" description="Disordered" evidence="2">
    <location>
        <begin position="235"/>
        <end position="255"/>
    </location>
</feature>
<dbReference type="CDD" id="cd00022">
    <property type="entry name" value="BIR"/>
    <property type="match status" value="2"/>
</dbReference>
<accession>A0A9C7CCK9</accession>